<organism evidence="1 3">
    <name type="scientific">Peronospora matthiolae</name>
    <dbReference type="NCBI Taxonomy" id="2874970"/>
    <lineage>
        <taxon>Eukaryota</taxon>
        <taxon>Sar</taxon>
        <taxon>Stramenopiles</taxon>
        <taxon>Oomycota</taxon>
        <taxon>Peronosporomycetes</taxon>
        <taxon>Peronosporales</taxon>
        <taxon>Peronosporaceae</taxon>
        <taxon>Peronospora</taxon>
    </lineage>
</organism>
<protein>
    <recommendedName>
        <fullName evidence="4">Reverse transcriptase zinc-binding domain-containing protein</fullName>
    </recommendedName>
</protein>
<evidence type="ECO:0008006" key="4">
    <source>
        <dbReference type="Google" id="ProtNLM"/>
    </source>
</evidence>
<evidence type="ECO:0000313" key="2">
    <source>
        <dbReference type="EMBL" id="CAK7941746.1"/>
    </source>
</evidence>
<comment type="caution">
    <text evidence="1">The sequence shown here is derived from an EMBL/GenBank/DDBJ whole genome shotgun (WGS) entry which is preliminary data.</text>
</comment>
<dbReference type="Proteomes" id="UP001162060">
    <property type="component" value="Unassembled WGS sequence"/>
</dbReference>
<dbReference type="AlphaFoldDB" id="A0AAV1SYS1"/>
<name>A0AAV1SYS1_9STRA</name>
<sequence length="86" mass="10144">MTTHSRHADDELIHSFINHSKHLRKILLPVFADLQFCVVFRLLPMRARFWFLVASNPRIQYCVQDGCNAIETEQHLFFDCNLASRL</sequence>
<gene>
    <name evidence="2" type="ORF">PM001_LOCUS26896</name>
    <name evidence="1" type="ORF">PM001_LOCUS53</name>
</gene>
<evidence type="ECO:0000313" key="3">
    <source>
        <dbReference type="Proteomes" id="UP001162060"/>
    </source>
</evidence>
<dbReference type="EMBL" id="CAKLBY020000264">
    <property type="protein sequence ID" value="CAK7941746.1"/>
    <property type="molecule type" value="Genomic_DNA"/>
</dbReference>
<dbReference type="EMBL" id="CAKLBY020000003">
    <property type="protein sequence ID" value="CAK7890812.1"/>
    <property type="molecule type" value="Genomic_DNA"/>
</dbReference>
<accession>A0AAV1SYS1</accession>
<proteinExistence type="predicted"/>
<evidence type="ECO:0000313" key="1">
    <source>
        <dbReference type="EMBL" id="CAK7890812.1"/>
    </source>
</evidence>
<reference evidence="1" key="1">
    <citation type="submission" date="2024-01" db="EMBL/GenBank/DDBJ databases">
        <authorList>
            <person name="Webb A."/>
        </authorList>
    </citation>
    <scope>NUCLEOTIDE SEQUENCE</scope>
    <source>
        <strain evidence="1">Pm1</strain>
    </source>
</reference>